<accession>A0A7X0HUY3</accession>
<evidence type="ECO:0000313" key="1">
    <source>
        <dbReference type="EMBL" id="MBB6447308.1"/>
    </source>
</evidence>
<reference evidence="1 2" key="1">
    <citation type="submission" date="2020-08" db="EMBL/GenBank/DDBJ databases">
        <title>Genomic Encyclopedia of Type Strains, Phase IV (KMG-IV): sequencing the most valuable type-strain genomes for metagenomic binning, comparative biology and taxonomic classification.</title>
        <authorList>
            <person name="Goeker M."/>
        </authorList>
    </citation>
    <scope>NUCLEOTIDE SEQUENCE [LARGE SCALE GENOMIC DNA]</scope>
    <source>
        <strain evidence="1 2">DSM 5391</strain>
    </source>
</reference>
<organism evidence="1 2">
    <name type="scientific">Bacillus benzoevorans</name>
    <dbReference type="NCBI Taxonomy" id="1456"/>
    <lineage>
        <taxon>Bacteria</taxon>
        <taxon>Bacillati</taxon>
        <taxon>Bacillota</taxon>
        <taxon>Bacilli</taxon>
        <taxon>Bacillales</taxon>
        <taxon>Bacillaceae</taxon>
        <taxon>Bacillus</taxon>
    </lineage>
</organism>
<evidence type="ECO:0000313" key="2">
    <source>
        <dbReference type="Proteomes" id="UP000531594"/>
    </source>
</evidence>
<comment type="caution">
    <text evidence="1">The sequence shown here is derived from an EMBL/GenBank/DDBJ whole genome shotgun (WGS) entry which is preliminary data.</text>
</comment>
<dbReference type="RefSeq" id="WP_377802123.1">
    <property type="nucleotide sequence ID" value="NZ_JBHLZA010000028.1"/>
</dbReference>
<sequence length="128" mass="13933">MELKQGETVDVPILLNSTNNEIKTENTVQPLVDFPGPAGMLSLTAVGNRVEYKISMSTPADSFVGILSITNVTSGFSQGRYDITKFSGSVTYNGYYNNRYGASLNGIAYLSGKPVAKTVTNYITWVYK</sequence>
<name>A0A7X0HUY3_9BACI</name>
<dbReference type="EMBL" id="JACHGK010000020">
    <property type="protein sequence ID" value="MBB6447308.1"/>
    <property type="molecule type" value="Genomic_DNA"/>
</dbReference>
<dbReference type="AlphaFoldDB" id="A0A7X0HUY3"/>
<dbReference type="Proteomes" id="UP000531594">
    <property type="component" value="Unassembled WGS sequence"/>
</dbReference>
<protein>
    <submittedName>
        <fullName evidence="1">Uncharacterized protein</fullName>
    </submittedName>
</protein>
<proteinExistence type="predicted"/>
<gene>
    <name evidence="1" type="ORF">HNR53_003988</name>
</gene>
<keyword evidence="2" id="KW-1185">Reference proteome</keyword>